<dbReference type="PANTHER" id="PTHR43201">
    <property type="entry name" value="ACYL-COA SYNTHETASE"/>
    <property type="match status" value="1"/>
</dbReference>
<dbReference type="Gene3D" id="3.40.50.12780">
    <property type="entry name" value="N-terminal domain of ligase-like"/>
    <property type="match status" value="1"/>
</dbReference>
<dbReference type="PROSITE" id="PS00455">
    <property type="entry name" value="AMP_BINDING"/>
    <property type="match status" value="1"/>
</dbReference>
<dbReference type="AlphaFoldDB" id="A0A6J6XWJ7"/>
<sequence>MQAILVTAEESERDQGFVAAALSRAEISEGDRIALIAGSTPEYLALTIGALRAGVVPVMVHPGLTPEEQEVLLENASPSLIFRGAEVEGFVSNAREHGSYGELAQWPRTRPMLYTSGTTGIPKGVWAGLLSDSDAEALAMEERDAWGFTADDIHIVVSPLHHSAPMRFAMGVLLAGGSVVIPPPFKPATLVEAISEYRPTNAFMVPAHLQRLIAFSDSSGEPLPLESFRRVAHAGSACPDALKRRALVAFPEQTLWEFYGSTEGQFTLCAPDEWLAHPGTVGRARPGRELSTDDDGTIWCSVPSFARFEYWRDPAKTAAAWRDDAFSVFDIGTLDEDGYLYIDGRRDDLIITGGVNAYPLEIERALLTCSGVEDITVFSIPDESWGEMVCAAIVGPATTTDLDAWAHIHLAPHKRPKRYIHVDSIPVTTMGKVRRSLLAGELGLL</sequence>
<feature type="domain" description="AMP-dependent synthetase/ligase" evidence="3">
    <location>
        <begin position="16"/>
        <end position="291"/>
    </location>
</feature>
<dbReference type="InterPro" id="IPR045851">
    <property type="entry name" value="AMP-bd_C_sf"/>
</dbReference>
<comment type="similarity">
    <text evidence="1">Belongs to the ATP-dependent AMP-binding enzyme family.</text>
</comment>
<dbReference type="InterPro" id="IPR042099">
    <property type="entry name" value="ANL_N_sf"/>
</dbReference>
<evidence type="ECO:0000313" key="5">
    <source>
        <dbReference type="EMBL" id="CAB4799954.1"/>
    </source>
</evidence>
<evidence type="ECO:0000259" key="4">
    <source>
        <dbReference type="Pfam" id="PF13193"/>
    </source>
</evidence>
<feature type="domain" description="AMP-binding enzyme C-terminal" evidence="4">
    <location>
        <begin position="361"/>
        <end position="432"/>
    </location>
</feature>
<dbReference type="Pfam" id="PF13193">
    <property type="entry name" value="AMP-binding_C"/>
    <property type="match status" value="1"/>
</dbReference>
<keyword evidence="2" id="KW-0436">Ligase</keyword>
<protein>
    <submittedName>
        <fullName evidence="5">Unannotated protein</fullName>
    </submittedName>
</protein>
<evidence type="ECO:0000259" key="3">
    <source>
        <dbReference type="Pfam" id="PF00501"/>
    </source>
</evidence>
<accession>A0A6J6XWJ7</accession>
<dbReference type="PANTHER" id="PTHR43201:SF5">
    <property type="entry name" value="MEDIUM-CHAIN ACYL-COA LIGASE ACSF2, MITOCHONDRIAL"/>
    <property type="match status" value="1"/>
</dbReference>
<proteinExistence type="inferred from homology"/>
<dbReference type="Gene3D" id="3.30.300.30">
    <property type="match status" value="1"/>
</dbReference>
<dbReference type="EMBL" id="CAFAAH010000135">
    <property type="protein sequence ID" value="CAB4799954.1"/>
    <property type="molecule type" value="Genomic_DNA"/>
</dbReference>
<dbReference type="GO" id="GO:0006631">
    <property type="term" value="P:fatty acid metabolic process"/>
    <property type="evidence" value="ECO:0007669"/>
    <property type="project" value="TreeGrafter"/>
</dbReference>
<dbReference type="GO" id="GO:0031956">
    <property type="term" value="F:medium-chain fatty acid-CoA ligase activity"/>
    <property type="evidence" value="ECO:0007669"/>
    <property type="project" value="TreeGrafter"/>
</dbReference>
<dbReference type="Pfam" id="PF00501">
    <property type="entry name" value="AMP-binding"/>
    <property type="match status" value="1"/>
</dbReference>
<evidence type="ECO:0000256" key="2">
    <source>
        <dbReference type="ARBA" id="ARBA00022598"/>
    </source>
</evidence>
<reference evidence="5" key="1">
    <citation type="submission" date="2020-05" db="EMBL/GenBank/DDBJ databases">
        <authorList>
            <person name="Chiriac C."/>
            <person name="Salcher M."/>
            <person name="Ghai R."/>
            <person name="Kavagutti S V."/>
        </authorList>
    </citation>
    <scope>NUCLEOTIDE SEQUENCE</scope>
</reference>
<dbReference type="InterPro" id="IPR020845">
    <property type="entry name" value="AMP-binding_CS"/>
</dbReference>
<dbReference type="SUPFAM" id="SSF56801">
    <property type="entry name" value="Acetyl-CoA synthetase-like"/>
    <property type="match status" value="1"/>
</dbReference>
<organism evidence="5">
    <name type="scientific">freshwater metagenome</name>
    <dbReference type="NCBI Taxonomy" id="449393"/>
    <lineage>
        <taxon>unclassified sequences</taxon>
        <taxon>metagenomes</taxon>
        <taxon>ecological metagenomes</taxon>
    </lineage>
</organism>
<dbReference type="InterPro" id="IPR025110">
    <property type="entry name" value="AMP-bd_C"/>
</dbReference>
<gene>
    <name evidence="5" type="ORF">UFOPK2996_01012</name>
</gene>
<evidence type="ECO:0000256" key="1">
    <source>
        <dbReference type="ARBA" id="ARBA00006432"/>
    </source>
</evidence>
<name>A0A6J6XWJ7_9ZZZZ</name>
<dbReference type="InterPro" id="IPR000873">
    <property type="entry name" value="AMP-dep_synth/lig_dom"/>
</dbReference>